<comment type="caution">
    <text evidence="1">The sequence shown here is derived from an EMBL/GenBank/DDBJ whole genome shotgun (WGS) entry which is preliminary data.</text>
</comment>
<protein>
    <submittedName>
        <fullName evidence="1">Uncharacterized protein</fullName>
    </submittedName>
</protein>
<reference evidence="1 2" key="1">
    <citation type="journal article" date="1992" name="Lakartidningen">
        <title>[Penicillin V and not amoxicillin is the first choice preparation in acute otitis].</title>
        <authorList>
            <person name="Kamme C."/>
            <person name="Lundgren K."/>
            <person name="Prellner K."/>
        </authorList>
    </citation>
    <scope>NUCLEOTIDE SEQUENCE [LARGE SCALE GENOMIC DNA]</scope>
    <source>
        <strain evidence="1 2">PC2022III</strain>
    </source>
</reference>
<gene>
    <name evidence="1" type="ORF">EPJ74_05265</name>
</gene>
<dbReference type="GeneID" id="61066716"/>
<dbReference type="AlphaFoldDB" id="A0A5C8GFC7"/>
<dbReference type="Proteomes" id="UP000322188">
    <property type="component" value="Unassembled WGS sequence"/>
</dbReference>
<proteinExistence type="predicted"/>
<dbReference type="EMBL" id="SAYK01000004">
    <property type="protein sequence ID" value="TXJ60620.1"/>
    <property type="molecule type" value="Genomic_DNA"/>
</dbReference>
<dbReference type="RefSeq" id="WP_147560273.1">
    <property type="nucleotide sequence ID" value="NZ_SAYK01000004.1"/>
</dbReference>
<evidence type="ECO:0000313" key="1">
    <source>
        <dbReference type="EMBL" id="TXJ60620.1"/>
    </source>
</evidence>
<accession>A0A5C8GFC7</accession>
<evidence type="ECO:0000313" key="2">
    <source>
        <dbReference type="Proteomes" id="UP000322188"/>
    </source>
</evidence>
<organism evidence="1 2">
    <name type="scientific">Brachyspira aalborgi</name>
    <dbReference type="NCBI Taxonomy" id="29522"/>
    <lineage>
        <taxon>Bacteria</taxon>
        <taxon>Pseudomonadati</taxon>
        <taxon>Spirochaetota</taxon>
        <taxon>Spirochaetia</taxon>
        <taxon>Brachyspirales</taxon>
        <taxon>Brachyspiraceae</taxon>
        <taxon>Brachyspira</taxon>
    </lineage>
</organism>
<sequence length="142" mass="16934">MKKILFLFLLFTALLFGQFSKYKDGFSLETKNILYSSGDTTCLLFAYHSNNHDTILISFNSSEPPKYLYINGWRATLDKNLYFENGFYHIIIREKKVLKHILQQIINEYDIDIISEENSYSFNFSKYKNDIKKSDFYKKIMQ</sequence>
<name>A0A5C8GFC7_9SPIR</name>